<dbReference type="SUPFAM" id="SSF53850">
    <property type="entry name" value="Periplasmic binding protein-like II"/>
    <property type="match status" value="1"/>
</dbReference>
<evidence type="ECO:0000313" key="8">
    <source>
        <dbReference type="EMBL" id="ABM96666.1"/>
    </source>
</evidence>
<dbReference type="AlphaFoldDB" id="A2SM77"/>
<keyword evidence="9" id="KW-1185">Reference proteome</keyword>
<dbReference type="STRING" id="420662.Mpe_A3713"/>
<protein>
    <submittedName>
        <fullName evidence="8">ABC transporter, periplasmic molybdate-binding protein ModA</fullName>
    </submittedName>
</protein>
<dbReference type="eggNOG" id="COG0725">
    <property type="taxonomic scope" value="Bacteria"/>
</dbReference>
<dbReference type="InterPro" id="IPR050682">
    <property type="entry name" value="ModA/WtpA"/>
</dbReference>
<evidence type="ECO:0000256" key="3">
    <source>
        <dbReference type="ARBA" id="ARBA00022723"/>
    </source>
</evidence>
<dbReference type="GO" id="GO:0046872">
    <property type="term" value="F:metal ion binding"/>
    <property type="evidence" value="ECO:0007669"/>
    <property type="project" value="UniProtKB-KW"/>
</dbReference>
<keyword evidence="2 6" id="KW-0500">Molybdenum</keyword>
<feature type="binding site" evidence="6">
    <location>
        <position position="202"/>
    </location>
    <ligand>
        <name>molybdate</name>
        <dbReference type="ChEBI" id="CHEBI:36264"/>
    </ligand>
</feature>
<evidence type="ECO:0000256" key="7">
    <source>
        <dbReference type="SAM" id="SignalP"/>
    </source>
</evidence>
<keyword evidence="3 6" id="KW-0479">Metal-binding</keyword>
<dbReference type="FunFam" id="3.40.190.10:FF:000035">
    <property type="entry name" value="Molybdate ABC transporter substrate-binding protein"/>
    <property type="match status" value="1"/>
</dbReference>
<evidence type="ECO:0000256" key="6">
    <source>
        <dbReference type="PIRSR" id="PIRSR004846-1"/>
    </source>
</evidence>
<evidence type="ECO:0000256" key="5">
    <source>
        <dbReference type="ARBA" id="ARBA00062515"/>
    </source>
</evidence>
<dbReference type="GO" id="GO:1901359">
    <property type="term" value="F:tungstate binding"/>
    <property type="evidence" value="ECO:0007669"/>
    <property type="project" value="UniProtKB-ARBA"/>
</dbReference>
<feature type="signal peptide" evidence="7">
    <location>
        <begin position="1"/>
        <end position="30"/>
    </location>
</feature>
<feature type="binding site" evidence="6">
    <location>
        <position position="66"/>
    </location>
    <ligand>
        <name>molybdate</name>
        <dbReference type="ChEBI" id="CHEBI:36264"/>
    </ligand>
</feature>
<dbReference type="PANTHER" id="PTHR30632:SF17">
    <property type="entry name" value="MOLYBDATE-BINDING PROTEIN MODA"/>
    <property type="match status" value="1"/>
</dbReference>
<dbReference type="PIRSF" id="PIRSF004846">
    <property type="entry name" value="ModA"/>
    <property type="match status" value="1"/>
</dbReference>
<dbReference type="Pfam" id="PF13531">
    <property type="entry name" value="SBP_bac_11"/>
    <property type="match status" value="1"/>
</dbReference>
<dbReference type="EMBL" id="CP000555">
    <property type="protein sequence ID" value="ABM96666.1"/>
    <property type="molecule type" value="Genomic_DNA"/>
</dbReference>
<dbReference type="RefSeq" id="WP_011831286.1">
    <property type="nucleotide sequence ID" value="NC_008825.1"/>
</dbReference>
<dbReference type="GO" id="GO:0015689">
    <property type="term" value="P:molybdate ion transport"/>
    <property type="evidence" value="ECO:0007669"/>
    <property type="project" value="InterPro"/>
</dbReference>
<dbReference type="GO" id="GO:0030973">
    <property type="term" value="F:molybdate ion binding"/>
    <property type="evidence" value="ECO:0007669"/>
    <property type="project" value="TreeGrafter"/>
</dbReference>
<evidence type="ECO:0000256" key="4">
    <source>
        <dbReference type="ARBA" id="ARBA00022729"/>
    </source>
</evidence>
<evidence type="ECO:0000256" key="1">
    <source>
        <dbReference type="ARBA" id="ARBA00009175"/>
    </source>
</evidence>
<name>A2SM77_METPP</name>
<dbReference type="InterPro" id="IPR005950">
    <property type="entry name" value="ModA"/>
</dbReference>
<accession>A2SM77</accession>
<reference evidence="8 9" key="1">
    <citation type="journal article" date="2007" name="J. Bacteriol.">
        <title>Whole-genome analysis of the methyl tert-butyl ether-degrading beta-proteobacterium Methylibium petroleiphilum PM1.</title>
        <authorList>
            <person name="Kane S.R."/>
            <person name="Chakicherla A.Y."/>
            <person name="Chain P.S.G."/>
            <person name="Schmidt R."/>
            <person name="Shin M.W."/>
            <person name="Legler T.C."/>
            <person name="Scow K.M."/>
            <person name="Larimer F.W."/>
            <person name="Lucas S.M."/>
            <person name="Richardson P.M."/>
            <person name="Hristova K.R."/>
        </authorList>
    </citation>
    <scope>NUCLEOTIDE SEQUENCE [LARGE SCALE GENOMIC DNA]</scope>
    <source>
        <strain evidence="9">ATCC BAA-1232 / LMG 22953 / PM1</strain>
    </source>
</reference>
<dbReference type="HOGENOM" id="CLU_065520_3_0_4"/>
<dbReference type="Proteomes" id="UP000000366">
    <property type="component" value="Chromosome"/>
</dbReference>
<proteinExistence type="inferred from homology"/>
<organism evidence="8 9">
    <name type="scientific">Methylibium petroleiphilum (strain ATCC BAA-1232 / LMG 22953 / PM1)</name>
    <dbReference type="NCBI Taxonomy" id="420662"/>
    <lineage>
        <taxon>Bacteria</taxon>
        <taxon>Pseudomonadati</taxon>
        <taxon>Pseudomonadota</taxon>
        <taxon>Betaproteobacteria</taxon>
        <taxon>Burkholderiales</taxon>
        <taxon>Sphaerotilaceae</taxon>
        <taxon>Methylibium</taxon>
    </lineage>
</organism>
<feature type="binding site" evidence="6">
    <location>
        <position position="184"/>
    </location>
    <ligand>
        <name>molybdate</name>
        <dbReference type="ChEBI" id="CHEBI:36264"/>
    </ligand>
</feature>
<evidence type="ECO:0000313" key="9">
    <source>
        <dbReference type="Proteomes" id="UP000000366"/>
    </source>
</evidence>
<feature type="chain" id="PRO_5002646413" evidence="7">
    <location>
        <begin position="31"/>
        <end position="264"/>
    </location>
</feature>
<gene>
    <name evidence="8" type="ordered locus">Mpe_A3713</name>
</gene>
<dbReference type="PANTHER" id="PTHR30632">
    <property type="entry name" value="MOLYBDATE-BINDING PERIPLASMIC PROTEIN"/>
    <property type="match status" value="1"/>
</dbReference>
<sequence>MMSPLRRRLSTTLATALAAWLLAGPPAARAADDEVVVFAAASLTDVLQAIARQGGFTGVRFSFASSSTLARQIEQGATAQIFVSADEPWMDAVGKAGRLLPGTRRDWVGNRLALVAPGSAEPTAPPETAEAVSRLLRAALATPDSRIATGDPAHVPVGKYAQAALGTLGLWAEAGPRLARADNVRSALAFVERGEAPLGITYRTDALASRKVQVVALFPADSHPPIRYPAALLTGAGPAAHRFYEHLFGAEAGALLKAAGFSAP</sequence>
<comment type="subunit">
    <text evidence="5">The complex is composed of two ATP-binding proteins (ModC), two transmembrane proteins (ModB) and a solute-binding protein (ModA).</text>
</comment>
<evidence type="ECO:0000256" key="2">
    <source>
        <dbReference type="ARBA" id="ARBA00022505"/>
    </source>
</evidence>
<dbReference type="GO" id="GO:0030288">
    <property type="term" value="C:outer membrane-bounded periplasmic space"/>
    <property type="evidence" value="ECO:0007669"/>
    <property type="project" value="TreeGrafter"/>
</dbReference>
<dbReference type="NCBIfam" id="TIGR01256">
    <property type="entry name" value="modA"/>
    <property type="match status" value="1"/>
</dbReference>
<feature type="binding site" evidence="6">
    <location>
        <position position="42"/>
    </location>
    <ligand>
        <name>molybdate</name>
        <dbReference type="ChEBI" id="CHEBI:36264"/>
    </ligand>
</feature>
<dbReference type="KEGG" id="mpt:Mpe_A3713"/>
<keyword evidence="4 7" id="KW-0732">Signal</keyword>
<comment type="similarity">
    <text evidence="1">Belongs to the bacterial solute-binding protein ModA family.</text>
</comment>
<dbReference type="Gene3D" id="3.40.190.10">
    <property type="entry name" value="Periplasmic binding protein-like II"/>
    <property type="match status" value="2"/>
</dbReference>